<proteinExistence type="predicted"/>
<dbReference type="InterPro" id="IPR051916">
    <property type="entry name" value="GPI-anchor_lipid_remodeler"/>
</dbReference>
<sequence>MLERGKEPIVSVKVMSFNIAHGLGMNGIVDLEKTAGIIEDSCAQIVALQEVDRCFSERSAFVDQVQWLSDRLGMQAVFGANLDLEPVEADGQRRQYGNAILSKHPIKYSENHLLTQVLTDFGKNEQRGILEAVIEIKGNLITVYNTHLALEEEELKVSIGELVGIIEKRSFPRIVLGDFNAPPRDGQIKRLNRHLSDAFLKLKRGDAYTYPAPYQNAETGENFKPVTRIDYIFADPELDPVQVAIMETDVSDHLPIAADFIVAPAQTQQQKTAQTEIPEVTVS</sequence>
<gene>
    <name evidence="2" type="ORF">HF394_08110</name>
</gene>
<dbReference type="Gene3D" id="3.60.10.10">
    <property type="entry name" value="Endonuclease/exonuclease/phosphatase"/>
    <property type="match status" value="1"/>
</dbReference>
<name>A0A7H8Q956_9BACL</name>
<protein>
    <submittedName>
        <fullName evidence="2">Endonuclease</fullName>
    </submittedName>
</protein>
<dbReference type="SUPFAM" id="SSF56219">
    <property type="entry name" value="DNase I-like"/>
    <property type="match status" value="1"/>
</dbReference>
<evidence type="ECO:0000313" key="3">
    <source>
        <dbReference type="Proteomes" id="UP000509222"/>
    </source>
</evidence>
<reference evidence="3" key="2">
    <citation type="submission" date="2020-06" db="EMBL/GenBank/DDBJ databases">
        <title>Isolation of Planomicrobium glaciei.</title>
        <authorList>
            <person name="Malisova L."/>
            <person name="Safrankova R."/>
            <person name="Jakubu V."/>
            <person name="Spanelova P."/>
        </authorList>
    </citation>
    <scope>NUCLEOTIDE SEQUENCE [LARGE SCALE GENOMIC DNA]</scope>
    <source>
        <strain evidence="3">NRL-ATB46093</strain>
    </source>
</reference>
<dbReference type="GO" id="GO:0004519">
    <property type="term" value="F:endonuclease activity"/>
    <property type="evidence" value="ECO:0007669"/>
    <property type="project" value="UniProtKB-KW"/>
</dbReference>
<evidence type="ECO:0000259" key="1">
    <source>
        <dbReference type="Pfam" id="PF03372"/>
    </source>
</evidence>
<keyword evidence="2" id="KW-0255">Endonuclease</keyword>
<dbReference type="InterPro" id="IPR036691">
    <property type="entry name" value="Endo/exonu/phosph_ase_sf"/>
</dbReference>
<keyword evidence="2" id="KW-0378">Hydrolase</keyword>
<organism evidence="2 3">
    <name type="scientific">Planococcus glaciei</name>
    <dbReference type="NCBI Taxonomy" id="459472"/>
    <lineage>
        <taxon>Bacteria</taxon>
        <taxon>Bacillati</taxon>
        <taxon>Bacillota</taxon>
        <taxon>Bacilli</taxon>
        <taxon>Bacillales</taxon>
        <taxon>Caryophanaceae</taxon>
        <taxon>Planococcus</taxon>
    </lineage>
</organism>
<evidence type="ECO:0000313" key="2">
    <source>
        <dbReference type="EMBL" id="QKX50544.1"/>
    </source>
</evidence>
<dbReference type="RefSeq" id="WP_051413673.1">
    <property type="nucleotide sequence ID" value="NZ_CP051177.1"/>
</dbReference>
<reference evidence="2 3" key="1">
    <citation type="submission" date="2020-04" db="EMBL/GenBank/DDBJ databases">
        <authorList>
            <person name="Pajer P."/>
            <person name="Broz P."/>
        </authorList>
    </citation>
    <scope>NUCLEOTIDE SEQUENCE [LARGE SCALE GENOMIC DNA]</scope>
    <source>
        <strain evidence="3">NRL-ATB46093</strain>
    </source>
</reference>
<dbReference type="Proteomes" id="UP000509222">
    <property type="component" value="Chromosome"/>
</dbReference>
<dbReference type="InterPro" id="IPR005135">
    <property type="entry name" value="Endo/exonuclease/phosphatase"/>
</dbReference>
<dbReference type="GO" id="GO:0006506">
    <property type="term" value="P:GPI anchor biosynthetic process"/>
    <property type="evidence" value="ECO:0007669"/>
    <property type="project" value="TreeGrafter"/>
</dbReference>
<dbReference type="AlphaFoldDB" id="A0A7H8Q956"/>
<feature type="domain" description="Endonuclease/exonuclease/phosphatase" evidence="1">
    <location>
        <begin position="15"/>
        <end position="253"/>
    </location>
</feature>
<keyword evidence="3" id="KW-1185">Reference proteome</keyword>
<dbReference type="PANTHER" id="PTHR14859:SF15">
    <property type="entry name" value="ENDONUCLEASE_EXONUCLEASE_PHOSPHATASE DOMAIN-CONTAINING PROTEIN"/>
    <property type="match status" value="1"/>
</dbReference>
<dbReference type="EMBL" id="CP051177">
    <property type="protein sequence ID" value="QKX50544.1"/>
    <property type="molecule type" value="Genomic_DNA"/>
</dbReference>
<dbReference type="Pfam" id="PF03372">
    <property type="entry name" value="Exo_endo_phos"/>
    <property type="match status" value="1"/>
</dbReference>
<accession>A0A7H8Q956</accession>
<keyword evidence="2" id="KW-0540">Nuclease</keyword>
<dbReference type="PANTHER" id="PTHR14859">
    <property type="entry name" value="CALCOFLUOR WHITE HYPERSENSITIVE PROTEIN PRECURSOR"/>
    <property type="match status" value="1"/>
</dbReference>
<dbReference type="GO" id="GO:0016020">
    <property type="term" value="C:membrane"/>
    <property type="evidence" value="ECO:0007669"/>
    <property type="project" value="GOC"/>
</dbReference>